<accession>A0ABT9WH48</accession>
<dbReference type="Pfam" id="PF24716">
    <property type="entry name" value="WapI"/>
    <property type="match status" value="1"/>
</dbReference>
<proteinExistence type="predicted"/>
<evidence type="ECO:0000313" key="1">
    <source>
        <dbReference type="EMBL" id="MDQ0172399.1"/>
    </source>
</evidence>
<dbReference type="EMBL" id="JAUSTI010000011">
    <property type="protein sequence ID" value="MDQ0172399.1"/>
    <property type="molecule type" value="Genomic_DNA"/>
</dbReference>
<reference evidence="1 2" key="1">
    <citation type="submission" date="2023-07" db="EMBL/GenBank/DDBJ databases">
        <title>Sorghum-associated microbial communities from plants grown in Nebraska, USA.</title>
        <authorList>
            <person name="Schachtman D."/>
        </authorList>
    </citation>
    <scope>NUCLEOTIDE SEQUENCE [LARGE SCALE GENOMIC DNA]</scope>
    <source>
        <strain evidence="1 2">DS1314</strain>
    </source>
</reference>
<organism evidence="1 2">
    <name type="scientific">Paenibacillus tundrae</name>
    <dbReference type="NCBI Taxonomy" id="528187"/>
    <lineage>
        <taxon>Bacteria</taxon>
        <taxon>Bacillati</taxon>
        <taxon>Bacillota</taxon>
        <taxon>Bacilli</taxon>
        <taxon>Bacillales</taxon>
        <taxon>Paenibacillaceae</taxon>
        <taxon>Paenibacillus</taxon>
    </lineage>
</organism>
<keyword evidence="2" id="KW-1185">Reference proteome</keyword>
<dbReference type="RefSeq" id="WP_307218518.1">
    <property type="nucleotide sequence ID" value="NZ_JAUSTI010000011.1"/>
</dbReference>
<evidence type="ECO:0000313" key="2">
    <source>
        <dbReference type="Proteomes" id="UP001233836"/>
    </source>
</evidence>
<dbReference type="Proteomes" id="UP001233836">
    <property type="component" value="Unassembled WGS sequence"/>
</dbReference>
<gene>
    <name evidence="1" type="ORF">J2T19_003888</name>
</gene>
<dbReference type="InterPro" id="IPR056510">
    <property type="entry name" value="WapI"/>
</dbReference>
<comment type="caution">
    <text evidence="1">The sequence shown here is derived from an EMBL/GenBank/DDBJ whole genome shotgun (WGS) entry which is preliminary data.</text>
</comment>
<protein>
    <submittedName>
        <fullName evidence="1">Uncharacterized protein</fullName>
    </submittedName>
</protein>
<sequence>MPIITNNENNLTLTINLINNKFMDVDSQRESFENWIPFSFCVEVENRQLCFLEDSGATLSLFEINLLTNMLKDITQQKQLGAHIKRHEFSSSECYFDLIFSETFEENLVYLEVWINMGSYSGGVSFGYDKGFRFVVTVENLIEFMIGINVQLNEIISDLNLS</sequence>
<name>A0ABT9WH48_9BACL</name>